<evidence type="ECO:0000256" key="13">
    <source>
        <dbReference type="ARBA" id="ARBA00022753"/>
    </source>
</evidence>
<dbReference type="Pfam" id="PF12661">
    <property type="entry name" value="hEGF"/>
    <property type="match status" value="1"/>
</dbReference>
<evidence type="ECO:0000313" key="34">
    <source>
        <dbReference type="Proteomes" id="UP001168972"/>
    </source>
</evidence>
<dbReference type="InterPro" id="IPR001881">
    <property type="entry name" value="EGF-like_Ca-bd_dom"/>
</dbReference>
<dbReference type="InterPro" id="IPR024731">
    <property type="entry name" value="NELL2-like_EGF"/>
</dbReference>
<feature type="domain" description="CUB" evidence="31">
    <location>
        <begin position="2324"/>
        <end position="2428"/>
    </location>
</feature>
<feature type="domain" description="CUB" evidence="31">
    <location>
        <begin position="1711"/>
        <end position="1821"/>
    </location>
</feature>
<feature type="domain" description="CUB" evidence="31">
    <location>
        <begin position="1837"/>
        <end position="1960"/>
    </location>
</feature>
<comment type="caution">
    <text evidence="29">Lacks conserved residue(s) required for the propagation of feature annotation.</text>
</comment>
<feature type="domain" description="CUB" evidence="31">
    <location>
        <begin position="631"/>
        <end position="744"/>
    </location>
</feature>
<evidence type="ECO:0000256" key="18">
    <source>
        <dbReference type="ARBA" id="ARBA00023157"/>
    </source>
</evidence>
<evidence type="ECO:0000256" key="21">
    <source>
        <dbReference type="ARBA" id="ARBA00023221"/>
    </source>
</evidence>
<evidence type="ECO:0000256" key="26">
    <source>
        <dbReference type="ARBA" id="ARBA00049611"/>
    </source>
</evidence>
<comment type="subcellular location">
    <subcellularLocation>
        <location evidence="2">Cell membrane</location>
        <topology evidence="2">Peripheral membrane protein</topology>
    </subcellularLocation>
    <subcellularLocation>
        <location evidence="1">Endosome</location>
    </subcellularLocation>
    <subcellularLocation>
        <location evidence="24">Lysosome membrane</location>
        <topology evidence="24">Peripheral membrane protein</topology>
    </subcellularLocation>
</comment>
<feature type="domain" description="CUB" evidence="31">
    <location>
        <begin position="3406"/>
        <end position="3516"/>
    </location>
</feature>
<dbReference type="Gene3D" id="2.10.25.10">
    <property type="entry name" value="Laminin"/>
    <property type="match status" value="7"/>
</dbReference>
<dbReference type="InterPro" id="IPR000742">
    <property type="entry name" value="EGF"/>
</dbReference>
<dbReference type="PANTHER" id="PTHR24251">
    <property type="entry name" value="OVOCHYMASE-RELATED"/>
    <property type="match status" value="1"/>
</dbReference>
<evidence type="ECO:0000256" key="2">
    <source>
        <dbReference type="ARBA" id="ARBA00004202"/>
    </source>
</evidence>
<feature type="domain" description="EGF-like" evidence="32">
    <location>
        <begin position="162"/>
        <end position="198"/>
    </location>
</feature>
<dbReference type="FunFam" id="2.10.25.10:FF:000260">
    <property type="entry name" value="Notch receptor 4"/>
    <property type="match status" value="1"/>
</dbReference>
<dbReference type="PROSITE" id="PS00010">
    <property type="entry name" value="ASX_HYDROXYL"/>
    <property type="match status" value="1"/>
</dbReference>
<feature type="domain" description="CUB" evidence="31">
    <location>
        <begin position="2668"/>
        <end position="2784"/>
    </location>
</feature>
<feature type="domain" description="CUB" evidence="31">
    <location>
        <begin position="1331"/>
        <end position="1478"/>
    </location>
</feature>
<evidence type="ECO:0000256" key="1">
    <source>
        <dbReference type="ARBA" id="ARBA00004177"/>
    </source>
</evidence>
<keyword evidence="14" id="KW-0106">Calcium</keyword>
<evidence type="ECO:0000256" key="3">
    <source>
        <dbReference type="ARBA" id="ARBA00022448"/>
    </source>
</evidence>
<dbReference type="SMART" id="SM00042">
    <property type="entry name" value="CUB"/>
    <property type="match status" value="24"/>
</dbReference>
<evidence type="ECO:0000256" key="30">
    <source>
        <dbReference type="SAM" id="SignalP"/>
    </source>
</evidence>
<keyword evidence="17" id="KW-0472">Membrane</keyword>
<evidence type="ECO:0000256" key="23">
    <source>
        <dbReference type="ARBA" id="ARBA00023285"/>
    </source>
</evidence>
<evidence type="ECO:0000256" key="28">
    <source>
        <dbReference type="PROSITE-ProRule" id="PRU00059"/>
    </source>
</evidence>
<name>A0AA39G6B1_MICHY</name>
<organism evidence="33 34">
    <name type="scientific">Microctonus hyperodae</name>
    <name type="common">Parasitoid wasp</name>
    <dbReference type="NCBI Taxonomy" id="165561"/>
    <lineage>
        <taxon>Eukaryota</taxon>
        <taxon>Metazoa</taxon>
        <taxon>Ecdysozoa</taxon>
        <taxon>Arthropoda</taxon>
        <taxon>Hexapoda</taxon>
        <taxon>Insecta</taxon>
        <taxon>Pterygota</taxon>
        <taxon>Neoptera</taxon>
        <taxon>Endopterygota</taxon>
        <taxon>Hymenoptera</taxon>
        <taxon>Apocrita</taxon>
        <taxon>Ichneumonoidea</taxon>
        <taxon>Braconidae</taxon>
        <taxon>Euphorinae</taxon>
        <taxon>Microctonus</taxon>
    </lineage>
</organism>
<evidence type="ECO:0000256" key="5">
    <source>
        <dbReference type="ARBA" id="ARBA00022536"/>
    </source>
</evidence>
<feature type="disulfide bond" evidence="28">
    <location>
        <begin position="2901"/>
        <end position="2928"/>
    </location>
</feature>
<evidence type="ECO:0000256" key="11">
    <source>
        <dbReference type="ARBA" id="ARBA00022729"/>
    </source>
</evidence>
<feature type="disulfide bond" evidence="29">
    <location>
        <begin position="231"/>
        <end position="240"/>
    </location>
</feature>
<dbReference type="InterPro" id="IPR000859">
    <property type="entry name" value="CUB_dom"/>
</dbReference>
<sequence>MESKTLWLVLFIVKFCAAWMDERPVLESIDGNLIISGAKDKNITIKILGNGYFNVHDIDLISVAVSARSASRLVERWRDGYLQELMEKVRRLLQTVEGPYGLDKRISLLEHGADPSTNSSNWRPSSDTDHQGDEVLKVAVRALSDRVRRVESRLRTVISKLRQNKCANNPCQNGGTCIRIYDGYQCICPSNWEGQSCTQDVNECAVYLGTDLGCQNGATCTNLPGSYQCACAKGWYGVQCTTTTAVCNSQDSHKLCGHHGTCVPTGTTLGYTCICEQGWKSQQNDPACTVDVNECEAPHPPCSTQPLVPCINIPGSFYCGSCPAGYTGNGHYCSDLDECSTDNGGCSTVPKVQCINTMGSRVCGSCPPGYQGDGVTCVFIGACRINNGGCHPLATCIENRGYTNVLVECQCPQGFHGDGLGPQGCLPGTSEIVSGPCASNPCVHGSCLPHGNEFICRCNPGYSGPTCVTAVSPCVPNPCKNNGICTITASRTASCECTAAYSGVRCETAKETCGGVIRDLSGTLTYPSGGATYHHGLSCAFILATNVSLVVNVTFTKFDLELSPGCRHDFLQISEINRDRTVQLGIYCNHTHPPPLITSGSFATVHFHSDAHGQDLGFQITYSSIEGSPGCGGVHSADQGIISTPSEGGATYKPNLLCEWKIQLPVGERIRIIWINFNLETSQVCKFDYVKVHEGGTLDSPLVGRYCGSDLPPTITIDSNVALIIFKSDWSNEHEGFQLKYETACGGVFSDLSGVIHSPYYPNSYPGARTCIYEIIQPPGNGIELKMIDMDIEGSAFVDCYFDHLEIHDGDNENATVLANLCGDEDNMPSDPIYSTHNYMYIKFITDISIHGRGFLANYTAEERRCGGLLKMSTGTIRSPGESEHYDNNENCIWTIQAPPGHVIQLTWSTFNLEHHEKCENDYVKVSEIYDGEEANIGRYCGTKKPPPLTSQGRTMTIVFHSDITITSDGFSASYLFIDAAKVCGGHYFTPNGIIKSPGYPDYYPPDRECIWVIEAPNKLQIKLNIKKFDIEDHSHCTFDYLEIRNGGYETSPLIGKFCGDTMLNEIQSYTNQLYLKFVSDGSRGGEGFEIEWDSTTFGCGGALTGATGDIISPYYPQVYSRSSDCTWKITVAAGSHIEILFIDLDLEEHVRCRFDYIEIAEKRNGRRRNINRYCGSNHPTTLIIESNLVTVRFRSDYSNSGRGFHIKYRTICSNKIHGFNGVIESPNFPNKYPSQINCSWIIEAPKGNKINISFSHFALEAHSDEVCKFDYLSLKEGDNDQANTELGKYCGTDILPPKISSTQHQVFIEFITDEYFTYGGFRLEWIIDGCGGHLNRPQGKFTSPGYPAPYPTDIECEWLIEVDHGHSVEINFDEVNTEKANGCNYDKVEIYGGEDITAPELAEFCHTNGPVNFTSSNNKMFIKFIFDGPTRNDAELGTFCENVLPPSIISSGNNLLVVMRADYLISAKGFKAQFERTCGARIVTNNTGILSTAKDLHLRQTEGTNCSWIIAADDPADHVTLTIFHMDMGSTNEWDETCETHYLSVYEGEGFSGPIRGTWCQNKVPPPIVSNGNALTVHLVSMYSSDDTFEASYSVLNSACGGNYYSESGTLASPMYPDSYPLNVECIWILNTAPGNQISVIFSEFNLEASPNCDKDYLEIREESGIGKLIGVYCGDTIDRVTADKKLWIKFRSDEVGTEKGFMAEYSFVHGNNIMGTRGEIASPLYPHPFRRTVDVTWRITVDFGFSVRIEFDDFHIESIGNCYYSTIYDGYDSEAPVLTELCGLVLPEPIQSSSNVVFIKFSGDSYREGNWFHLNWFQVPQAIKNVNTDVVLSECNEEITLSNFANATHYFTSPGYPTGYANNLKCNWLFTSPPGTHLILRFVAIDLEESYQCLSDHISVYSGYAISSPPSPDAKLLGKYCLSNESRSHVDGTNVMTVKFESDIFTNRTGFKAVVYSECGGDLSGPAGVIEFNDTIRSNQVRSWSYICEWRVKVRPGRKIEVTIEKIAIDTTDNRCGNYYLMLKNGDGPDSPLLGDGTYCGRVPPAASLTTTANHLYVKAVGTGLHVVYKLTYKEIGLDCGGIIKLTSSTSQEKFTTPNYPNIPPPYSECFWTIEAKPGERISIHFIDRFDLTNSANCEKEFVEIKDGGTDAAKLLGKFCNDAELSSMTSSGNYLYVHFYTDVPDPKNGFKAVVASGDVCGGVIRGKQGVITSPNYPEPYRKNEDCAWWIVGPADHTLKLEFRDLHLPSLRRCEITDYVTISNKLPNNDSDITPIGNYCGSTKPGIIETSFNEALISFHSDHRSYINYRGFSINFTASKDACGSRLNGMAGEFKSLGYPNPNWHITVPEGYQVSLDIDDLDFGNTGDSSGNSFYLAFFNDFESKSQIKTIYKETQERTIKSSSNFMIVSYWAGSGHRGLKARFSAVAPAPCGGIMTNLEGILSAPTAPPFNQSSFYCQWSVKAPETLFIEGSLDNKFTLTITISGTIGRYSRQTRSCSYLMKYIKVTDTKNTVGMICGNVTQQPHIIRSPASLNIITALNSTYGAAMKFDMKYKWQKCGGILSGPSHVINEPTDIEYPKSCAWRVEYPDHGEVIRMTFNRLNVGNCEKGYIIVRNGGPMSPEIGKFCGNMKPHNITSSSHKLWIEYWASEAPGDFEFRLDLVSGGCGGVMRETSREIISPGFPAQYPNNAECVWEIIAESGYHVGLSFVDRFNLETSSACQNDFIQVFDWDNKAEGSWKSLGKVCGRNVPPPFNATSNRMKVLFRSNTAIQGDGFRALWDRNCGGIFTATKYQQTIESPNYPNFYMKNLVCNYTIVAPEGKHILVEFTEFQLEADYMNCKYDNLTIQTSHFGWKLPESIYCGEKKPPLQSSDSNVIIIFKTDSYIQKRGFQFTYFINECGGEINNEEILRSLTSKESSEYFGNLNCTWIIRAPTGRSITLRFNLFELEYSNRCYFDRLIAYEGSWTNGTKALATLCGNITESLPVIKSIGNTMTVSFISDGNQNFKGFSAAILFTRSIESGCGGNINLTSSQTWKTNVGSKYLNFEDCLWTISTKAFKNIKLTITNMDVKNSPNRTIPYNTAPCNGDYLEIRDGRGPYSELIGRYCGNSIPQPIISSLNVLWIRFYSDGEIEGAGVTANLEVIDSPCGETIINIVNTTQTVVSPGYPANYPLGIQCKWIITAPQGHDIHVHLKDIDMEDSIDCLGDRLLIIDKMVNKHISQDFGEDYVYSGIHGRHEMFRTGNHNPDGVYAFCSKWDAYDYYSGSNEIEIDLKTTLHNHEKSRKFKFDVSLANCNRNYTSPQGRIIHQGFTDCWITINVPAGSTISLYFNGMRLFDINECARSNLQIHDGDFSAPLLATLCGMQTPSPVFSTGNKLSLHSVSDRGYTWENYDITYTSTDKGQGCGGKIYNYNGRFTSPLYPNNYRNSSSCVWDVSVPRGFIITLEFEYFNIGSGDCGADYLSVSAVRESRASVSLYCPNDNPSKYHSLSNEVQITYVTSVNNGGNGWIINFVAVQRSVEVDNVATGTDDFKYNPHSSDGVLVID</sequence>
<keyword evidence="9" id="KW-0165">Cleavage on pair of basic residues</keyword>
<dbReference type="FunFam" id="2.60.120.290:FF:000013">
    <property type="entry name" value="Membrane frizzled-related protein"/>
    <property type="match status" value="8"/>
</dbReference>
<dbReference type="PANTHER" id="PTHR24251:SF50">
    <property type="entry name" value="ATTRACTIN-LIKE 1A"/>
    <property type="match status" value="1"/>
</dbReference>
<feature type="disulfide bond" evidence="29">
    <location>
        <begin position="458"/>
        <end position="467"/>
    </location>
</feature>
<evidence type="ECO:0000313" key="33">
    <source>
        <dbReference type="EMBL" id="KAK0182340.1"/>
    </source>
</evidence>
<keyword evidence="20" id="KW-0325">Glycoprotein</keyword>
<feature type="domain" description="CUB" evidence="31">
    <location>
        <begin position="1213"/>
        <end position="1329"/>
    </location>
</feature>
<evidence type="ECO:0000256" key="17">
    <source>
        <dbReference type="ARBA" id="ARBA00023136"/>
    </source>
</evidence>
<evidence type="ECO:0000256" key="25">
    <source>
        <dbReference type="ARBA" id="ARBA00023878"/>
    </source>
</evidence>
<dbReference type="CDD" id="cd00041">
    <property type="entry name" value="CUB"/>
    <property type="match status" value="24"/>
</dbReference>
<feature type="domain" description="CUB" evidence="31">
    <location>
        <begin position="513"/>
        <end position="625"/>
    </location>
</feature>
<feature type="domain" description="CUB" evidence="31">
    <location>
        <begin position="984"/>
        <end position="1096"/>
    </location>
</feature>
<gene>
    <name evidence="33" type="ORF">PV327_000489</name>
</gene>
<keyword evidence="22" id="KW-0458">Lysosome</keyword>
<dbReference type="FunFam" id="2.60.120.290:FF:000005">
    <property type="entry name" value="Procollagen C-endopeptidase enhancer 1"/>
    <property type="match status" value="6"/>
</dbReference>
<keyword evidence="12" id="KW-0677">Repeat</keyword>
<feature type="domain" description="CUB" evidence="31">
    <location>
        <begin position="1100"/>
        <end position="1212"/>
    </location>
</feature>
<feature type="disulfide bond" evidence="29">
    <location>
        <begin position="437"/>
        <end position="447"/>
    </location>
</feature>
<comment type="function">
    <text evidence="26">Endocytic receptor which plays a role in lipoprotein, vitamin and iron metabolism by facilitating their uptake. Acts together with LRP2 to mediate endocytosis of high-density lipoproteins, GC, hemoglobin, ALB, TF and SCGB1A1. Acts together with AMN to mediate endocytosis of the CBLIF-cobalamin complex. Binds to ALB, MB, Kappa and lambda-light chains, TF, hemoglobin, GC, SCGB1A1, APOA1, high density lipoprotein, and the CBLIF-cobalamin complex. Ligand binding requires calcium. Serves as important transporter in several absorptive epithelia, including intestine, renal proximal tubules and embryonic yolk sac. May play an important role in the development of the peri-implantation embryo through internalization of APOA1 and cholesterol. Binds to LGALS3 at the maternal-fetal interface.</text>
</comment>
<dbReference type="PROSITE" id="PS01180">
    <property type="entry name" value="CUB"/>
    <property type="match status" value="25"/>
</dbReference>
<evidence type="ECO:0000256" key="15">
    <source>
        <dbReference type="ARBA" id="ARBA00022927"/>
    </source>
</evidence>
<dbReference type="InterPro" id="IPR000152">
    <property type="entry name" value="EGF-type_Asp/Asn_hydroxyl_site"/>
</dbReference>
<dbReference type="GO" id="GO:0016324">
    <property type="term" value="C:apical plasma membrane"/>
    <property type="evidence" value="ECO:0007669"/>
    <property type="project" value="UniProtKB-ARBA"/>
</dbReference>
<evidence type="ECO:0000256" key="27">
    <source>
        <dbReference type="ARBA" id="ARBA00049703"/>
    </source>
</evidence>
<feature type="domain" description="EGF-like" evidence="32">
    <location>
        <begin position="243"/>
        <end position="285"/>
    </location>
</feature>
<keyword evidence="18 29" id="KW-1015">Disulfide bond</keyword>
<dbReference type="Gene3D" id="2.60.120.290">
    <property type="entry name" value="Spermadhesin, CUB domain"/>
    <property type="match status" value="26"/>
</dbReference>
<proteinExistence type="predicted"/>
<evidence type="ECO:0000259" key="32">
    <source>
        <dbReference type="PROSITE" id="PS50026"/>
    </source>
</evidence>
<dbReference type="InterPro" id="IPR018097">
    <property type="entry name" value="EGF_Ca-bd_CS"/>
</dbReference>
<dbReference type="FunFam" id="2.10.25.10:FF:000429">
    <property type="entry name" value="Cubilin"/>
    <property type="match status" value="1"/>
</dbReference>
<dbReference type="FunFam" id="2.10.25.10:FF:000379">
    <property type="entry name" value="Cubilin"/>
    <property type="match status" value="1"/>
</dbReference>
<dbReference type="PROSITE" id="PS50026">
    <property type="entry name" value="EGF_3"/>
    <property type="match status" value="5"/>
</dbReference>
<reference evidence="33" key="2">
    <citation type="submission" date="2023-03" db="EMBL/GenBank/DDBJ databases">
        <authorList>
            <person name="Inwood S.N."/>
            <person name="Skelly J.G."/>
            <person name="Guhlin J."/>
            <person name="Harrop T.W.R."/>
            <person name="Goldson S.G."/>
            <person name="Dearden P.K."/>
        </authorList>
    </citation>
    <scope>NUCLEOTIDE SEQUENCE</scope>
    <source>
        <strain evidence="33">Lincoln</strain>
        <tissue evidence="33">Whole body</tissue>
    </source>
</reference>
<dbReference type="Proteomes" id="UP001168972">
    <property type="component" value="Unassembled WGS sequence"/>
</dbReference>
<feature type="domain" description="CUB" evidence="31">
    <location>
        <begin position="3296"/>
        <end position="3400"/>
    </location>
</feature>
<keyword evidence="6" id="KW-0153">Cholesterol metabolism</keyword>
<feature type="domain" description="CUB" evidence="31">
    <location>
        <begin position="2202"/>
        <end position="2320"/>
    </location>
</feature>
<evidence type="ECO:0000256" key="7">
    <source>
        <dbReference type="ARBA" id="ARBA00022553"/>
    </source>
</evidence>
<keyword evidence="19" id="KW-1207">Sterol metabolism</keyword>
<evidence type="ECO:0000256" key="14">
    <source>
        <dbReference type="ARBA" id="ARBA00022837"/>
    </source>
</evidence>
<dbReference type="CDD" id="cd00054">
    <property type="entry name" value="EGF_CA"/>
    <property type="match status" value="5"/>
</dbReference>
<evidence type="ECO:0000256" key="12">
    <source>
        <dbReference type="ARBA" id="ARBA00022737"/>
    </source>
</evidence>
<evidence type="ECO:0000256" key="19">
    <source>
        <dbReference type="ARBA" id="ARBA00023166"/>
    </source>
</evidence>
<feature type="disulfide bond" evidence="29">
    <location>
        <begin position="497"/>
        <end position="506"/>
    </location>
</feature>
<evidence type="ECO:0000256" key="22">
    <source>
        <dbReference type="ARBA" id="ARBA00023228"/>
    </source>
</evidence>
<evidence type="ECO:0000256" key="10">
    <source>
        <dbReference type="ARBA" id="ARBA00022723"/>
    </source>
</evidence>
<keyword evidence="34" id="KW-1185">Reference proteome</keyword>
<dbReference type="GO" id="GO:0015031">
    <property type="term" value="P:protein transport"/>
    <property type="evidence" value="ECO:0007669"/>
    <property type="project" value="UniProtKB-KW"/>
</dbReference>
<feature type="domain" description="CUB" evidence="31">
    <location>
        <begin position="2082"/>
        <end position="2199"/>
    </location>
</feature>
<feature type="domain" description="CUB" evidence="31">
    <location>
        <begin position="2901"/>
        <end position="3017"/>
    </location>
</feature>
<dbReference type="EMBL" id="JAQQBR010000001">
    <property type="protein sequence ID" value="KAK0182340.1"/>
    <property type="molecule type" value="Genomic_DNA"/>
</dbReference>
<evidence type="ECO:0000256" key="20">
    <source>
        <dbReference type="ARBA" id="ARBA00023180"/>
    </source>
</evidence>
<keyword evidence="10" id="KW-0479">Metal-binding</keyword>
<evidence type="ECO:0000256" key="8">
    <source>
        <dbReference type="ARBA" id="ARBA00022628"/>
    </source>
</evidence>
<keyword evidence="13" id="KW-0967">Endosome</keyword>
<evidence type="ECO:0000259" key="31">
    <source>
        <dbReference type="PROSITE" id="PS01180"/>
    </source>
</evidence>
<feature type="domain" description="CUB" evidence="31">
    <location>
        <begin position="1961"/>
        <end position="2078"/>
    </location>
</feature>
<keyword evidence="4" id="KW-1003">Cell membrane</keyword>
<dbReference type="PROSITE" id="PS01186">
    <property type="entry name" value="EGF_2"/>
    <property type="match status" value="2"/>
</dbReference>
<feature type="disulfide bond" evidence="29">
    <location>
        <begin position="188"/>
        <end position="197"/>
    </location>
</feature>
<evidence type="ECO:0000256" key="16">
    <source>
        <dbReference type="ARBA" id="ARBA00023098"/>
    </source>
</evidence>
<keyword evidence="3" id="KW-0813">Transport</keyword>
<feature type="domain" description="EGF-like" evidence="32">
    <location>
        <begin position="200"/>
        <end position="241"/>
    </location>
</feature>
<keyword evidence="23" id="KW-0170">Cobalt</keyword>
<keyword evidence="7" id="KW-0597">Phosphoprotein</keyword>
<feature type="disulfide bond" evidence="28">
    <location>
        <begin position="631"/>
        <end position="658"/>
    </location>
</feature>
<dbReference type="FunFam" id="2.60.120.290:FF:000003">
    <property type="entry name" value="Neuropilin"/>
    <property type="match status" value="1"/>
</dbReference>
<evidence type="ECO:0000256" key="24">
    <source>
        <dbReference type="ARBA" id="ARBA00023765"/>
    </source>
</evidence>
<evidence type="ECO:0000256" key="29">
    <source>
        <dbReference type="PROSITE-ProRule" id="PRU00076"/>
    </source>
</evidence>
<dbReference type="GO" id="GO:0031419">
    <property type="term" value="F:cobalamin binding"/>
    <property type="evidence" value="ECO:0007669"/>
    <property type="project" value="UniProtKB-KW"/>
</dbReference>
<feature type="domain" description="EGF-like" evidence="32">
    <location>
        <begin position="470"/>
        <end position="507"/>
    </location>
</feature>
<comment type="caution">
    <text evidence="33">The sequence shown here is derived from an EMBL/GenBank/DDBJ whole genome shotgun (WGS) entry which is preliminary data.</text>
</comment>
<feature type="domain" description="CUB" evidence="31">
    <location>
        <begin position="2785"/>
        <end position="2899"/>
    </location>
</feature>
<feature type="signal peptide" evidence="30">
    <location>
        <begin position="1"/>
        <end position="18"/>
    </location>
</feature>
<keyword evidence="16" id="KW-0443">Lipid metabolism</keyword>
<dbReference type="Pfam" id="PF00431">
    <property type="entry name" value="CUB"/>
    <property type="match status" value="24"/>
</dbReference>
<dbReference type="GO" id="GO:0008203">
    <property type="term" value="P:cholesterol metabolic process"/>
    <property type="evidence" value="ECO:0007669"/>
    <property type="project" value="UniProtKB-KW"/>
</dbReference>
<keyword evidence="8" id="KW-0846">Cobalamin</keyword>
<feature type="domain" description="CUB" evidence="31">
    <location>
        <begin position="866"/>
        <end position="978"/>
    </location>
</feature>
<dbReference type="Pfam" id="PF00008">
    <property type="entry name" value="EGF"/>
    <property type="match status" value="2"/>
</dbReference>
<dbReference type="SUPFAM" id="SSF49854">
    <property type="entry name" value="Spermadhesin, CUB domain"/>
    <property type="match status" value="26"/>
</dbReference>
<dbReference type="InterPro" id="IPR035914">
    <property type="entry name" value="Sperma_CUB_dom_sf"/>
</dbReference>
<feature type="domain" description="CUB" evidence="31">
    <location>
        <begin position="2560"/>
        <end position="2666"/>
    </location>
</feature>
<dbReference type="Pfam" id="PF12947">
    <property type="entry name" value="EGF_3"/>
    <property type="match status" value="1"/>
</dbReference>
<dbReference type="CDD" id="cd22201">
    <property type="entry name" value="cubilin_NTD"/>
    <property type="match status" value="1"/>
</dbReference>
<feature type="domain" description="CUB" evidence="31">
    <location>
        <begin position="3149"/>
        <end position="3294"/>
    </location>
</feature>
<accession>A0AA39G6B1</accession>
<dbReference type="SMART" id="SM00179">
    <property type="entry name" value="EGF_CA"/>
    <property type="match status" value="6"/>
</dbReference>
<dbReference type="Pfam" id="PF07645">
    <property type="entry name" value="EGF_CA"/>
    <property type="match status" value="2"/>
</dbReference>
<dbReference type="InterPro" id="IPR049883">
    <property type="entry name" value="NOTCH1_EGF-like"/>
</dbReference>
<dbReference type="GO" id="GO:0005509">
    <property type="term" value="F:calcium ion binding"/>
    <property type="evidence" value="ECO:0007669"/>
    <property type="project" value="InterPro"/>
</dbReference>
<keyword evidence="15" id="KW-0653">Protein transport</keyword>
<keyword evidence="11 30" id="KW-0732">Signal</keyword>
<dbReference type="PROSITE" id="PS01187">
    <property type="entry name" value="EGF_CA"/>
    <property type="match status" value="1"/>
</dbReference>
<dbReference type="SMART" id="SM00181">
    <property type="entry name" value="EGF"/>
    <property type="match status" value="8"/>
</dbReference>
<feature type="domain" description="CUB" evidence="31">
    <location>
        <begin position="745"/>
        <end position="862"/>
    </location>
</feature>
<dbReference type="GO" id="GO:0005765">
    <property type="term" value="C:lysosomal membrane"/>
    <property type="evidence" value="ECO:0007669"/>
    <property type="project" value="UniProtKB-SubCell"/>
</dbReference>
<feature type="disulfide bond" evidence="29">
    <location>
        <begin position="256"/>
        <end position="273"/>
    </location>
</feature>
<reference evidence="33" key="1">
    <citation type="journal article" date="2023" name="bioRxiv">
        <title>Scaffold-level genome assemblies of two parasitoid biocontrol wasps reveal the parthenogenesis mechanism and an associated novel virus.</title>
        <authorList>
            <person name="Inwood S."/>
            <person name="Skelly J."/>
            <person name="Guhlin J."/>
            <person name="Harrop T."/>
            <person name="Goldson S."/>
            <person name="Dearden P."/>
        </authorList>
    </citation>
    <scope>NUCLEOTIDE SEQUENCE</scope>
    <source>
        <strain evidence="33">Lincoln</strain>
        <tissue evidence="33">Whole body</tissue>
    </source>
</reference>
<comment type="subunit">
    <text evidence="27">Interacts with AMN. Component of the cubam complex composed of one CUBN trimer and one AMN chain. The cubam complex can dimerize. Interacts with LRP2 in a dual-receptor complex in a calcium-dependent manner. Found in a complex with PID1/PCLI1, LRP1 and CUBNI. Interacts with LRP1 and PID1/PCLI1.</text>
</comment>
<keyword evidence="5 29" id="KW-0245">EGF-like domain</keyword>
<dbReference type="SUPFAM" id="SSF57196">
    <property type="entry name" value="EGF/Laminin"/>
    <property type="match status" value="6"/>
</dbReference>
<dbReference type="InterPro" id="IPR013032">
    <property type="entry name" value="EGF-like_CS"/>
</dbReference>
<feature type="domain" description="CUB" evidence="31">
    <location>
        <begin position="1601"/>
        <end position="1710"/>
    </location>
</feature>
<feature type="domain" description="EGF-like" evidence="32">
    <location>
        <begin position="433"/>
        <end position="468"/>
    </location>
</feature>
<feature type="domain" description="CUB" evidence="31">
    <location>
        <begin position="2433"/>
        <end position="2558"/>
    </location>
</feature>
<dbReference type="GO" id="GO:0005768">
    <property type="term" value="C:endosome"/>
    <property type="evidence" value="ECO:0007669"/>
    <property type="project" value="UniProtKB-SubCell"/>
</dbReference>
<keyword evidence="21" id="KW-0753">Steroid metabolism</keyword>
<dbReference type="PROSITE" id="PS00022">
    <property type="entry name" value="EGF_1"/>
    <property type="match status" value="4"/>
</dbReference>
<dbReference type="FunFam" id="2.10.25.10:FF:000143">
    <property type="entry name" value="Protein crumbs 1"/>
    <property type="match status" value="1"/>
</dbReference>
<evidence type="ECO:0000256" key="9">
    <source>
        <dbReference type="ARBA" id="ARBA00022685"/>
    </source>
</evidence>
<feature type="domain" description="CUB" evidence="31">
    <location>
        <begin position="1479"/>
        <end position="1597"/>
    </location>
</feature>
<protein>
    <recommendedName>
        <fullName evidence="25">Cubilin</fullName>
    </recommendedName>
</protein>
<evidence type="ECO:0000256" key="6">
    <source>
        <dbReference type="ARBA" id="ARBA00022548"/>
    </source>
</evidence>
<feature type="chain" id="PRO_5041376290" description="Cubilin" evidence="30">
    <location>
        <begin position="19"/>
        <end position="3546"/>
    </location>
</feature>
<feature type="domain" description="CUB" evidence="31">
    <location>
        <begin position="3024"/>
        <end position="3145"/>
    </location>
</feature>
<evidence type="ECO:0000256" key="4">
    <source>
        <dbReference type="ARBA" id="ARBA00022475"/>
    </source>
</evidence>